<dbReference type="RefSeq" id="WP_208351626.1">
    <property type="nucleotide sequence ID" value="NZ_JAALHA020000006.1"/>
</dbReference>
<evidence type="ECO:0000259" key="1">
    <source>
        <dbReference type="PROSITE" id="PS51747"/>
    </source>
</evidence>
<dbReference type="EMBL" id="JAALHA020000006">
    <property type="protein sequence ID" value="MDR9895956.1"/>
    <property type="molecule type" value="Genomic_DNA"/>
</dbReference>
<organism evidence="2 3">
    <name type="scientific">Aetokthonos hydrillicola Thurmond2011</name>
    <dbReference type="NCBI Taxonomy" id="2712845"/>
    <lineage>
        <taxon>Bacteria</taxon>
        <taxon>Bacillati</taxon>
        <taxon>Cyanobacteriota</taxon>
        <taxon>Cyanophyceae</taxon>
        <taxon>Nostocales</taxon>
        <taxon>Hapalosiphonaceae</taxon>
        <taxon>Aetokthonos</taxon>
    </lineage>
</organism>
<dbReference type="Pfam" id="PF00383">
    <property type="entry name" value="dCMP_cyt_deam_1"/>
    <property type="match status" value="1"/>
</dbReference>
<evidence type="ECO:0000313" key="2">
    <source>
        <dbReference type="EMBL" id="MDR9895956.1"/>
    </source>
</evidence>
<sequence>MKQEDFMLMAIAQAKKGNTLYGAVIVKDNKVVASAYNTVKQDNDPSAHAEINAIRILTAKLKNPSLDGYTIYTTGEPCPMCAGACVWSGISQIVYGASIKDLIALKQAQIEISCEEVIAKSFRKIKLIKGVLREECLKLFN</sequence>
<comment type="caution">
    <text evidence="2">The sequence shown here is derived from an EMBL/GenBank/DDBJ whole genome shotgun (WGS) entry which is preliminary data.</text>
</comment>
<dbReference type="CDD" id="cd01285">
    <property type="entry name" value="nucleoside_deaminase"/>
    <property type="match status" value="1"/>
</dbReference>
<dbReference type="InterPro" id="IPR002125">
    <property type="entry name" value="CMP_dCMP_dom"/>
</dbReference>
<dbReference type="PANTHER" id="PTHR11079">
    <property type="entry name" value="CYTOSINE DEAMINASE FAMILY MEMBER"/>
    <property type="match status" value="1"/>
</dbReference>
<proteinExistence type="predicted"/>
<dbReference type="AlphaFoldDB" id="A0AAP5M5J0"/>
<reference evidence="3" key="1">
    <citation type="journal article" date="2021" name="Science">
        <title>Hunting the eagle killer: A cyanobacterial neurotoxin causes vacuolar myelinopathy.</title>
        <authorList>
            <person name="Breinlinger S."/>
            <person name="Phillips T.J."/>
            <person name="Haram B.N."/>
            <person name="Mares J."/>
            <person name="Martinez Yerena J.A."/>
            <person name="Hrouzek P."/>
            <person name="Sobotka R."/>
            <person name="Henderson W.M."/>
            <person name="Schmieder P."/>
            <person name="Williams S.M."/>
            <person name="Lauderdale J.D."/>
            <person name="Wilde H.D."/>
            <person name="Gerrin W."/>
            <person name="Kust A."/>
            <person name="Washington J.W."/>
            <person name="Wagner C."/>
            <person name="Geier B."/>
            <person name="Liebeke M."/>
            <person name="Enke H."/>
            <person name="Niedermeyer T.H.J."/>
            <person name="Wilde S.B."/>
        </authorList>
    </citation>
    <scope>NUCLEOTIDE SEQUENCE [LARGE SCALE GENOMIC DNA]</scope>
    <source>
        <strain evidence="3">Thurmond2011</strain>
    </source>
</reference>
<dbReference type="Proteomes" id="UP000667802">
    <property type="component" value="Unassembled WGS sequence"/>
</dbReference>
<dbReference type="GO" id="GO:0003824">
    <property type="term" value="F:catalytic activity"/>
    <property type="evidence" value="ECO:0007669"/>
    <property type="project" value="InterPro"/>
</dbReference>
<dbReference type="PROSITE" id="PS51747">
    <property type="entry name" value="CYT_DCMP_DEAMINASES_2"/>
    <property type="match status" value="1"/>
</dbReference>
<protein>
    <submittedName>
        <fullName evidence="2">Nucleoside deaminase</fullName>
    </submittedName>
</protein>
<evidence type="ECO:0000313" key="3">
    <source>
        <dbReference type="Proteomes" id="UP000667802"/>
    </source>
</evidence>
<feature type="domain" description="CMP/dCMP-type deaminase" evidence="1">
    <location>
        <begin position="1"/>
        <end position="125"/>
    </location>
</feature>
<accession>A0AAP5M5J0</accession>
<gene>
    <name evidence="2" type="ORF">G7B40_015490</name>
</gene>
<dbReference type="InterPro" id="IPR016193">
    <property type="entry name" value="Cytidine_deaminase-like"/>
</dbReference>
<dbReference type="Gene3D" id="3.40.140.10">
    <property type="entry name" value="Cytidine Deaminase, domain 2"/>
    <property type="match status" value="1"/>
</dbReference>
<dbReference type="PANTHER" id="PTHR11079:SF162">
    <property type="entry name" value="RIBOFLAVIN BIOSYNTHESIS PROTEIN PYRD, CHLOROPLASTIC"/>
    <property type="match status" value="1"/>
</dbReference>
<keyword evidence="3" id="KW-1185">Reference proteome</keyword>
<dbReference type="SUPFAM" id="SSF53927">
    <property type="entry name" value="Cytidine deaminase-like"/>
    <property type="match status" value="1"/>
</dbReference>
<name>A0AAP5M5J0_9CYAN</name>